<feature type="domain" description="Ferrous iron transporter FeoA-like" evidence="2">
    <location>
        <begin position="5"/>
        <end position="67"/>
    </location>
</feature>
<dbReference type="Proteomes" id="UP000449209">
    <property type="component" value="Unassembled WGS sequence"/>
</dbReference>
<evidence type="ECO:0000256" key="1">
    <source>
        <dbReference type="ARBA" id="ARBA00023004"/>
    </source>
</evidence>
<name>A0A6N9HZI1_9LACO</name>
<sequence>MEIQVSVNEQLTVHCMDHLEKRISSQLHRLGIEPGAVLTVVRRYPFHGPVIIEFDGQRIGVRDAVLQTLTRR</sequence>
<protein>
    <submittedName>
        <fullName evidence="3">Ferrous iron transport protein A</fullName>
    </submittedName>
</protein>
<organism evidence="3 4">
    <name type="scientific">Furfurilactobacillus milii</name>
    <dbReference type="NCBI Taxonomy" id="2888272"/>
    <lineage>
        <taxon>Bacteria</taxon>
        <taxon>Bacillati</taxon>
        <taxon>Bacillota</taxon>
        <taxon>Bacilli</taxon>
        <taxon>Lactobacillales</taxon>
        <taxon>Lactobacillaceae</taxon>
        <taxon>Furfurilactobacillus</taxon>
    </lineage>
</organism>
<reference evidence="3 4" key="1">
    <citation type="journal article" date="2019" name="Appl. Environ. Microbiol.">
        <title>Genetic determinants of hydroxycinnamic acid metabolism in heterofermentative lactobacilli.</title>
        <authorList>
            <person name="Gaur G."/>
            <person name="Oh J.H."/>
            <person name="Filannino P."/>
            <person name="Gobbetti M."/>
            <person name="van Pijkeren J.P."/>
            <person name="Ganzle M.G."/>
        </authorList>
    </citation>
    <scope>NUCLEOTIDE SEQUENCE [LARGE SCALE GENOMIC DNA]</scope>
    <source>
        <strain evidence="3 4">C5</strain>
    </source>
</reference>
<dbReference type="OrthoDB" id="9811076at2"/>
<dbReference type="Pfam" id="PF04023">
    <property type="entry name" value="FeoA"/>
    <property type="match status" value="1"/>
</dbReference>
<dbReference type="InterPro" id="IPR007167">
    <property type="entry name" value="Fe-transptr_FeoA-like"/>
</dbReference>
<evidence type="ECO:0000313" key="3">
    <source>
        <dbReference type="EMBL" id="MYV16090.1"/>
    </source>
</evidence>
<keyword evidence="1" id="KW-0408">Iron</keyword>
<dbReference type="Gene3D" id="2.30.30.90">
    <property type="match status" value="1"/>
</dbReference>
<accession>A0A6N9HZI1</accession>
<evidence type="ECO:0000259" key="2">
    <source>
        <dbReference type="Pfam" id="PF04023"/>
    </source>
</evidence>
<comment type="caution">
    <text evidence="3">The sequence shown here is derived from an EMBL/GenBank/DDBJ whole genome shotgun (WGS) entry which is preliminary data.</text>
</comment>
<dbReference type="InterPro" id="IPR038157">
    <property type="entry name" value="FeoA_core_dom"/>
</dbReference>
<proteinExistence type="predicted"/>
<dbReference type="EMBL" id="WEZQ01000001">
    <property type="protein sequence ID" value="MYV16090.1"/>
    <property type="molecule type" value="Genomic_DNA"/>
</dbReference>
<dbReference type="AlphaFoldDB" id="A0A6N9HZI1"/>
<dbReference type="GO" id="GO:0046914">
    <property type="term" value="F:transition metal ion binding"/>
    <property type="evidence" value="ECO:0007669"/>
    <property type="project" value="InterPro"/>
</dbReference>
<evidence type="ECO:0000313" key="4">
    <source>
        <dbReference type="Proteomes" id="UP000449209"/>
    </source>
</evidence>
<gene>
    <name evidence="3" type="ORF">GB993_00910</name>
</gene>
<dbReference type="InterPro" id="IPR008988">
    <property type="entry name" value="Transcriptional_repressor_C"/>
</dbReference>
<dbReference type="SUPFAM" id="SSF50037">
    <property type="entry name" value="C-terminal domain of transcriptional repressors"/>
    <property type="match status" value="1"/>
</dbReference>
<dbReference type="RefSeq" id="WP_161002701.1">
    <property type="nucleotide sequence ID" value="NZ_WEZQ01000001.1"/>
</dbReference>